<reference evidence="5" key="1">
    <citation type="submission" date="2021-01" db="EMBL/GenBank/DDBJ databases">
        <authorList>
            <consortium name="Genoscope - CEA"/>
            <person name="William W."/>
        </authorList>
    </citation>
    <scope>NUCLEOTIDE SEQUENCE</scope>
</reference>
<evidence type="ECO:0000256" key="1">
    <source>
        <dbReference type="ARBA" id="ARBA00022574"/>
    </source>
</evidence>
<organism evidence="5 6">
    <name type="scientific">Paramecium octaurelia</name>
    <dbReference type="NCBI Taxonomy" id="43137"/>
    <lineage>
        <taxon>Eukaryota</taxon>
        <taxon>Sar</taxon>
        <taxon>Alveolata</taxon>
        <taxon>Ciliophora</taxon>
        <taxon>Intramacronucleata</taxon>
        <taxon>Oligohymenophorea</taxon>
        <taxon>Peniculida</taxon>
        <taxon>Parameciidae</taxon>
        <taxon>Paramecium</taxon>
    </lineage>
</organism>
<feature type="repeat" description="WD" evidence="3">
    <location>
        <begin position="2288"/>
        <end position="2329"/>
    </location>
</feature>
<accession>A0A8S1RU43</accession>
<feature type="repeat" description="WD" evidence="3">
    <location>
        <begin position="1977"/>
        <end position="2018"/>
    </location>
</feature>
<dbReference type="Proteomes" id="UP000683925">
    <property type="component" value="Unassembled WGS sequence"/>
</dbReference>
<proteinExistence type="predicted"/>
<feature type="coiled-coil region" evidence="4">
    <location>
        <begin position="464"/>
        <end position="498"/>
    </location>
</feature>
<dbReference type="InterPro" id="IPR001680">
    <property type="entry name" value="WD40_rpt"/>
</dbReference>
<evidence type="ECO:0000256" key="3">
    <source>
        <dbReference type="PROSITE-ProRule" id="PRU00221"/>
    </source>
</evidence>
<dbReference type="SMART" id="SM00320">
    <property type="entry name" value="WD40"/>
    <property type="match status" value="13"/>
</dbReference>
<feature type="repeat" description="WD" evidence="3">
    <location>
        <begin position="3234"/>
        <end position="3265"/>
    </location>
</feature>
<feature type="repeat" description="WD" evidence="3">
    <location>
        <begin position="3086"/>
        <end position="3113"/>
    </location>
</feature>
<feature type="repeat" description="WD" evidence="3">
    <location>
        <begin position="2330"/>
        <end position="2363"/>
    </location>
</feature>
<name>A0A8S1RU43_PAROT</name>
<dbReference type="PROSITE" id="PS50294">
    <property type="entry name" value="WD_REPEATS_REGION"/>
    <property type="match status" value="3"/>
</dbReference>
<evidence type="ECO:0000256" key="4">
    <source>
        <dbReference type="SAM" id="Coils"/>
    </source>
</evidence>
<dbReference type="PROSITE" id="PS00678">
    <property type="entry name" value="WD_REPEATS_1"/>
    <property type="match status" value="3"/>
</dbReference>
<evidence type="ECO:0000256" key="2">
    <source>
        <dbReference type="ARBA" id="ARBA00022737"/>
    </source>
</evidence>
<keyword evidence="4" id="KW-0175">Coiled coil</keyword>
<dbReference type="PANTHER" id="PTHR44129">
    <property type="entry name" value="WD REPEAT-CONTAINING PROTEIN POP1"/>
    <property type="match status" value="1"/>
</dbReference>
<dbReference type="InterPro" id="IPR050349">
    <property type="entry name" value="WD_LIS1/nudF_dynein_reg"/>
</dbReference>
<dbReference type="OrthoDB" id="2443807at2759"/>
<keyword evidence="2" id="KW-0677">Repeat</keyword>
<evidence type="ECO:0000313" key="6">
    <source>
        <dbReference type="Proteomes" id="UP000683925"/>
    </source>
</evidence>
<dbReference type="Pfam" id="PF00400">
    <property type="entry name" value="WD40"/>
    <property type="match status" value="5"/>
</dbReference>
<keyword evidence="6" id="KW-1185">Reference proteome</keyword>
<protein>
    <submittedName>
        <fullName evidence="5">Uncharacterized protein</fullName>
    </submittedName>
</protein>
<dbReference type="InterPro" id="IPR019775">
    <property type="entry name" value="WD40_repeat_CS"/>
</dbReference>
<sequence>MKTSKFISNNNLQVSTLEDPNQNEGIEQLQNPNYFEFSNYHLKVQNQLPYIQLRGGGCCGATKAHQNLIYEDKQLEENFASNLEKFTNIIVEKSLSFQDKLYQDEVLSAFQWFYNHKQQFHILCQEESLVLKNYELIEKITEQLLKQLTIYIKLSGFLFYTLLQICNDLFRIIFSYQLKNEERYMQEDLKQKFLGYISEIESQISVEAINIWLNGVEFELQMIKTCIAHCRTNSGKGKELAISILCGLMSSISQLKPSDELINSLIEGGKFLLLNFYDKKIQNPLEIYEIYFFFENLKWQILNQLRLGYSTQNIIKQLQDGYSKYIKFSKDWMVHYCWVNLVSDLMCYRPIIHKNQLAYLLQQGTTEQEVWERLINQSQIIQLPYDKFAGKLIIFKKSNVIFKKFRTFKLFQEYLIQNQTDTQLLPNYINFNFNENKGQQITHEDLFIQQLANQSNLELLKALIAQLVSIKEQLLSNLEALKLQINQYNSQLQNNKLLEIKISRQDVMFQMCQIKQSSFLLYCLLNEICLLINKELSMNSIFQTILQGTSENLSEKQKQQKQKSLTVIKEIENKHSTEFLNNLQIVSRFWIQICQFTTISHEELIVGKLEMEEPLESKISQNIIIITNIINYLDKFVEQQVSIKRNCLSILEQKQFQGFMKEPISQIRIASQIIKLLNPNLILALVNEILEHFKVLQKEKLNIEKVSDIRTILIMIYSNLNIYKGLRIILKLHQRKLISLSAQLQGVFANKSIQAEGQIQNQNDINEYIKSQILDKKDCLQMLFKKYQNVEFTKDIQIDFNNISNQIIKEKNEILNKDWDESIKADYLLLLSKIKTKLGLICLVQENKVVIQQEIIRLLDTKLYDLNQVDKTENIVQLAKVQVQLDQVEILKLQMKDIFDCESPIQMIEDLISKSKILKEIIQCHLPDTTSQDQQINLSLLNNLKNNFTESLNQPFNDLLQNTLGCCQQINKNEQIVLDEEFMIKLENQPNIEQIPTIIQIFNFNTLFIEEQLMLPQDVKIDKISNMIMQFKNELKTNYKEGLFDIFQSSSYKVRELLVFNLIKMQSIVQEETIQEFCENLLKQIWIIEKHPSVRNLLKNEEMIMMQRKLFSKDLQNFSIKLKTEMQSRLKQIQQLENQVLLSDNQDEMKLQLQQAYDNFEIYLDNITDMSQRLDISLIFLREISKDLKNIKSSIDQVLSSVKQVEDDVRRLRGKNFQELLNIRKQKVIISQHEQQLDQVHIQIKTQDYDPISGNKKTNSIGEFTTFLIANKHDDFDGEVNEFLWSDYEKKKDIMLIKGKAGSGKSRASRNIEELIWSCDQISPNWIPIYVSLPSLKDPNHNLIDQALESENYNFDKIQVREFKEAIINGNLKIVIILESYDEMKFKSIGTNLYQTNRLAQDLNIQASDLTVKIIITTRDEILNQIGYQTWFYGQSIETLKEIEILPFSVEQSTQYIKIYVQISIKRTVKRFYEFLKQLKDRISFQMNSESTICSIIQQQQNSEALFLTQDLDKLIQKMQTIEFFQFINSNQMVSLKKELLQLWGEQRFLKVVQNINIFHMMGTPFMMEIIVFILPKMLQYYSQSNSIRDILQKNFMVLKREAKKSEFKLEKYLVQQINQGQKSRDQNQKDMKAKEQNYELERQFDQIIEDLDSQNFFESFSLANSIQYINNTTIFSNKSFIVRFDANFIVSAFKLNQFNAFDFYHIFVNFYHNQQLQKLKDLGKSLQHESFLLDLQDISMYLAIDMTQRQITQVNYQQKGKLFIQQVEKERKIEVSWEDSYFSENQEDFEYKALLHKCMLINSKGSVYTFNHKSIQEYFVAKYLLNLINRIFINETQNVDQETLAQSSFNNELFNLSLEHYIGTLELLKPKITKIEKIKNILIRLASLSQKDQEINFTRSSSNSLYLLSYLKEHLEDLDLSKVQIKDTKLNGLSFYNCNLNNTEFTNVSIDSCNFNCATIEKANWKDIICKEKPSLFGHKSNINQIAFSDDGLNLISSSKDGVINLWQLQGDGDFKSISLPENQTLLTFSRCNNFFACLTKDRIYFFNPNDLCQLTYQSLINYEYQNLFTSSNGEYLAAETFSNQLHFWKMQNLQQQKYQQKYVLKQNQQGLISTIVISSNFQLIATAGTQIKIWNAKNIKDIQEILEFPMQEEYTFAIAFSNDSKIFATGGKNNKLEFWNIENLNQIHLLFSIVQQQSILQIGYSNDGKTFASRQARSLKLYDVQQMLDQQDFLRIDTSFEINLVEISPGSQMIACCHPKKDEKDNPKIQIWEVKNPPQIKKLCMFVEQTENITCLKFTNDNLVLGSGSKDKTICLWDLQKQKLIVKLKTHTNQVLDFGFSTDGTKMVSCSQDKTIIIWNIIDLEQQQFQIQKQLQNEANRVVFWPTTQFFVSFLEQFFLKISNYGIHETIESNIQDIDFSQNGEIMASLSKNEIRIWKIHEQSIRIEKNIRIDHSIKKILYLNRQNIIVQGNFVEQLAIVEELITQHRFEFLNYFQYVSVAQNKKFLVTGYESQLEITIIESQNPNMLYFTNDCVDFQFSKDSSLLAFATCKGAFVKNIRTNQIIQKFEQDSDCSSVCFIGQDQLAIALERGELVLYNIQDSQLTQKFANIQLPCIPSKISFLEQRQQIFIINQTYIILINLSKIAQLQLVQFDQTIKSKDFILDSDQQYIGVALENQICFIPLENTIIMEKVFKLIVNQKDFFKNSTLIQVEINSNLIHKQIKLEIKNLIFLTLNHKETQLIAIQEEEQQQQQPKIQKSSLFDIETNKIISCFEEIVDPKFHQSEQAIFSQDGLYFISSYYDLVIKLWDAKTCKLLSKFKSNTPSIEFIRISKRGIIAQVSEQVIKLWNLKALKQQSFEMDGHSDYVNSICIASDGLQLVSASDTEIIRWDLKELKKIDTLLKGKRMPRIICFAPNCQYLSALDGQQGFHIWKLNTKYIIEHFFVFSNIFDEKPTFTIDSTQLICQQKDYSKLFIFNLEQACKQTKILNQQKLNFKSRAIILSKNLLIKTNPLEVIQTNKSVLKIEEMEGIEVNKVKKVAICVTNFRLAIYEDHNYVIIIWSIEKKQQESILQDPSVKNIEVQFLAFSGNGKLLFSFHNDEKIRVWDLSDKFSLIKVQDLWTFPNSCQFLYLQIYPVKDEEFMVVSEQAIRDGWDLGHYEIFCYHKIGISLEASQDVFGKYSVGYSESYNFIAIQFQTKLNLYDISSQTRQLIAILEGNQFNEELFSSILAFSQNGKSLLSIGQDHTIRLWDITDKNSIKINLNLTKPVEALSLLFLDPKTIRIFSKSGEIIDQNISDFTQIGIIVDKNDFISQRQSIEIQRYSGKFENRNLQIFDTQKNELKYTLSYFSSPITCLQFTPSGKQFILGMNDGSILLYKIDNETLKNYESPVCYYKFAKSPLIEAFFCKIEQSKFQNNEKENLEKLFSQKRLNK</sequence>
<dbReference type="OMA" id="QNINIFH"/>
<keyword evidence="1 3" id="KW-0853">WD repeat</keyword>
<dbReference type="PROSITE" id="PS50082">
    <property type="entry name" value="WD_REPEATS_2"/>
    <property type="match status" value="7"/>
</dbReference>
<feature type="repeat" description="WD" evidence="3">
    <location>
        <begin position="2150"/>
        <end position="2191"/>
    </location>
</feature>
<feature type="repeat" description="WD" evidence="3">
    <location>
        <begin position="2864"/>
        <end position="2904"/>
    </location>
</feature>
<comment type="caution">
    <text evidence="5">The sequence shown here is derived from an EMBL/GenBank/DDBJ whole genome shotgun (WGS) entry which is preliminary data.</text>
</comment>
<dbReference type="EMBL" id="CAJJDP010000001">
    <property type="protein sequence ID" value="CAD8132531.1"/>
    <property type="molecule type" value="Genomic_DNA"/>
</dbReference>
<evidence type="ECO:0000313" key="5">
    <source>
        <dbReference type="EMBL" id="CAD8132531.1"/>
    </source>
</evidence>
<gene>
    <name evidence="5" type="ORF">POCTA_138.1.T0030487</name>
</gene>